<dbReference type="PIRSF" id="PIRSF016502">
    <property type="entry name" value="Urea_transporter"/>
    <property type="match status" value="1"/>
</dbReference>
<dbReference type="PANTHER" id="PTHR10464">
    <property type="entry name" value="UREA TRANSPORTER"/>
    <property type="match status" value="1"/>
</dbReference>
<feature type="transmembrane region" description="Helical" evidence="7">
    <location>
        <begin position="215"/>
        <end position="232"/>
    </location>
</feature>
<dbReference type="EMBL" id="JBHDLN010000005">
    <property type="protein sequence ID" value="MFB0842942.1"/>
    <property type="molecule type" value="Genomic_DNA"/>
</dbReference>
<protein>
    <submittedName>
        <fullName evidence="8">Urea transporter</fullName>
    </submittedName>
</protein>
<name>A0ABV4UYN5_9BACL</name>
<evidence type="ECO:0000256" key="7">
    <source>
        <dbReference type="SAM" id="Phobius"/>
    </source>
</evidence>
<dbReference type="InterPro" id="IPR004937">
    <property type="entry name" value="Urea_transporter"/>
</dbReference>
<gene>
    <name evidence="8" type="ORF">ACEU3E_12235</name>
</gene>
<accession>A0ABV4UYN5</accession>
<feature type="transmembrane region" description="Helical" evidence="7">
    <location>
        <begin position="265"/>
        <end position="283"/>
    </location>
</feature>
<comment type="subcellular location">
    <subcellularLocation>
        <location evidence="1">Cell membrane</location>
        <topology evidence="1">Multi-pass membrane protein</topology>
    </subcellularLocation>
</comment>
<evidence type="ECO:0000313" key="9">
    <source>
        <dbReference type="Proteomes" id="UP001575622"/>
    </source>
</evidence>
<dbReference type="InterPro" id="IPR029020">
    <property type="entry name" value="Ammonium/urea_transptr"/>
</dbReference>
<comment type="similarity">
    <text evidence="2">Belongs to the urea transporter family.</text>
</comment>
<evidence type="ECO:0000256" key="2">
    <source>
        <dbReference type="ARBA" id="ARBA00005914"/>
    </source>
</evidence>
<feature type="transmembrane region" description="Helical" evidence="7">
    <location>
        <begin position="40"/>
        <end position="73"/>
    </location>
</feature>
<evidence type="ECO:0000256" key="1">
    <source>
        <dbReference type="ARBA" id="ARBA00004651"/>
    </source>
</evidence>
<keyword evidence="5 7" id="KW-1133">Transmembrane helix</keyword>
<dbReference type="Gene3D" id="1.10.3430.10">
    <property type="entry name" value="Ammonium transporter AmtB like domains"/>
    <property type="match status" value="1"/>
</dbReference>
<reference evidence="8 9" key="1">
    <citation type="submission" date="2024-09" db="EMBL/GenBank/DDBJ databases">
        <authorList>
            <person name="Makale K.P.P."/>
            <person name="Makhzoum A."/>
            <person name="Rantong G."/>
            <person name="Rahube T.O."/>
        </authorList>
    </citation>
    <scope>NUCLEOTIDE SEQUENCE [LARGE SCALE GENOMIC DNA]</scope>
    <source>
        <strain evidence="8 9">KM_D13</strain>
    </source>
</reference>
<keyword evidence="9" id="KW-1185">Reference proteome</keyword>
<keyword evidence="3" id="KW-1003">Cell membrane</keyword>
<evidence type="ECO:0000256" key="5">
    <source>
        <dbReference type="ARBA" id="ARBA00022989"/>
    </source>
</evidence>
<evidence type="ECO:0000256" key="3">
    <source>
        <dbReference type="ARBA" id="ARBA00022475"/>
    </source>
</evidence>
<sequence length="316" mass="33849">MFILNRQLQADALNLKWNPVPFVLASLKGVSQVILIENAWTGLIIVIALATVHVKLGVIALLSAMLGTLVGYLGGADKSAVHQGLFGFNAVLTGLGLSTFLTANLATVLGAAALGTLCTAAFMHLFKRTNVPVLTFPYTVVTWLFLLASYHLSALRLDPGLIPQDLAHWHLNTAGKIDLASGLLNGIDQVYFQTGFLSGILIIIGIFWASWRLGLLAVMGTAIAWPTAYLMGAEITNLNLGIFGYNAVLTMMAVSSVFHTRERPALLVGLLAAVSTVPVTAGLNTWFQAYGLPILTLPFVIVTWIFLGARQVLPKL</sequence>
<dbReference type="PANTHER" id="PTHR10464:SF4">
    <property type="entry name" value="UREA TRANSPORTER"/>
    <property type="match status" value="1"/>
</dbReference>
<keyword evidence="6 7" id="KW-0472">Membrane</keyword>
<dbReference type="RefSeq" id="WP_373951669.1">
    <property type="nucleotide sequence ID" value="NZ_JBHDLN010000005.1"/>
</dbReference>
<evidence type="ECO:0000256" key="4">
    <source>
        <dbReference type="ARBA" id="ARBA00022692"/>
    </source>
</evidence>
<feature type="transmembrane region" description="Helical" evidence="7">
    <location>
        <begin position="190"/>
        <end position="208"/>
    </location>
</feature>
<dbReference type="Proteomes" id="UP001575622">
    <property type="component" value="Unassembled WGS sequence"/>
</dbReference>
<organism evidence="8 9">
    <name type="scientific">Paenibacillus oleatilyticus</name>
    <dbReference type="NCBI Taxonomy" id="2594886"/>
    <lineage>
        <taxon>Bacteria</taxon>
        <taxon>Bacillati</taxon>
        <taxon>Bacillota</taxon>
        <taxon>Bacilli</taxon>
        <taxon>Bacillales</taxon>
        <taxon>Paenibacillaceae</taxon>
        <taxon>Paenibacillus</taxon>
    </lineage>
</organism>
<keyword evidence="4 7" id="KW-0812">Transmembrane</keyword>
<feature type="transmembrane region" description="Helical" evidence="7">
    <location>
        <begin position="238"/>
        <end position="258"/>
    </location>
</feature>
<evidence type="ECO:0000313" key="8">
    <source>
        <dbReference type="EMBL" id="MFB0842942.1"/>
    </source>
</evidence>
<feature type="transmembrane region" description="Helical" evidence="7">
    <location>
        <begin position="133"/>
        <end position="152"/>
    </location>
</feature>
<dbReference type="Pfam" id="PF03253">
    <property type="entry name" value="UT"/>
    <property type="match status" value="1"/>
</dbReference>
<comment type="caution">
    <text evidence="8">The sequence shown here is derived from an EMBL/GenBank/DDBJ whole genome shotgun (WGS) entry which is preliminary data.</text>
</comment>
<feature type="transmembrane region" description="Helical" evidence="7">
    <location>
        <begin position="289"/>
        <end position="309"/>
    </location>
</feature>
<proteinExistence type="inferred from homology"/>
<evidence type="ECO:0000256" key="6">
    <source>
        <dbReference type="ARBA" id="ARBA00023136"/>
    </source>
</evidence>